<dbReference type="InterPro" id="IPR036046">
    <property type="entry name" value="Acylphosphatase-like_dom_sf"/>
</dbReference>
<gene>
    <name evidence="2" type="ORF">GRI40_09410</name>
</gene>
<name>A0A6I4THC9_9SPHN</name>
<dbReference type="InterPro" id="IPR007024">
    <property type="entry name" value="BLUF_domain"/>
</dbReference>
<dbReference type="GO" id="GO:0009882">
    <property type="term" value="F:blue light photoreceptor activity"/>
    <property type="evidence" value="ECO:0007669"/>
    <property type="project" value="InterPro"/>
</dbReference>
<dbReference type="OrthoDB" id="196105at2"/>
<dbReference type="RefSeq" id="WP_160611070.1">
    <property type="nucleotide sequence ID" value="NZ_WTZA01000001.1"/>
</dbReference>
<reference evidence="2 3" key="1">
    <citation type="submission" date="2019-12" db="EMBL/GenBank/DDBJ databases">
        <title>Genomic-based taxomic classification of the family Erythrobacteraceae.</title>
        <authorList>
            <person name="Xu L."/>
        </authorList>
    </citation>
    <scope>NUCLEOTIDE SEQUENCE [LARGE SCALE GENOMIC DNA]</scope>
    <source>
        <strain evidence="2 3">100921-2</strain>
    </source>
</reference>
<sequence>MRRIVYISTASGLAADEVARVVESAQRNNPERQITGFLLYNGRNFMQLIEGPKANLMSLMGTLARDPRHSGMLTLIDEPIDARSCPAWSMHHMRFPTNLVERRAAIDAELPLPISPQARQLVENFATLN</sequence>
<keyword evidence="3" id="KW-1185">Reference proteome</keyword>
<evidence type="ECO:0000313" key="2">
    <source>
        <dbReference type="EMBL" id="MXO75430.1"/>
    </source>
</evidence>
<accession>A0A6I4THC9</accession>
<dbReference type="AlphaFoldDB" id="A0A6I4THC9"/>
<feature type="domain" description="BLUF" evidence="1">
    <location>
        <begin position="1"/>
        <end position="91"/>
    </location>
</feature>
<comment type="caution">
    <text evidence="2">The sequence shown here is derived from an EMBL/GenBank/DDBJ whole genome shotgun (WGS) entry which is preliminary data.</text>
</comment>
<evidence type="ECO:0000259" key="1">
    <source>
        <dbReference type="PROSITE" id="PS50925"/>
    </source>
</evidence>
<organism evidence="2 3">
    <name type="scientific">Tsuneonella aeria</name>
    <dbReference type="NCBI Taxonomy" id="1837929"/>
    <lineage>
        <taxon>Bacteria</taxon>
        <taxon>Pseudomonadati</taxon>
        <taxon>Pseudomonadota</taxon>
        <taxon>Alphaproteobacteria</taxon>
        <taxon>Sphingomonadales</taxon>
        <taxon>Erythrobacteraceae</taxon>
        <taxon>Tsuneonella</taxon>
    </lineage>
</organism>
<dbReference type="Pfam" id="PF04940">
    <property type="entry name" value="BLUF"/>
    <property type="match status" value="1"/>
</dbReference>
<dbReference type="Proteomes" id="UP000439522">
    <property type="component" value="Unassembled WGS sequence"/>
</dbReference>
<dbReference type="SMART" id="SM01034">
    <property type="entry name" value="BLUF"/>
    <property type="match status" value="1"/>
</dbReference>
<evidence type="ECO:0000313" key="3">
    <source>
        <dbReference type="Proteomes" id="UP000439522"/>
    </source>
</evidence>
<protein>
    <recommendedName>
        <fullName evidence="1">BLUF domain-containing protein</fullName>
    </recommendedName>
</protein>
<dbReference type="EMBL" id="WTZA01000001">
    <property type="protein sequence ID" value="MXO75430.1"/>
    <property type="molecule type" value="Genomic_DNA"/>
</dbReference>
<dbReference type="SUPFAM" id="SSF54975">
    <property type="entry name" value="Acylphosphatase/BLUF domain-like"/>
    <property type="match status" value="1"/>
</dbReference>
<dbReference type="GO" id="GO:0071949">
    <property type="term" value="F:FAD binding"/>
    <property type="evidence" value="ECO:0007669"/>
    <property type="project" value="InterPro"/>
</dbReference>
<proteinExistence type="predicted"/>
<dbReference type="Gene3D" id="3.30.70.100">
    <property type="match status" value="1"/>
</dbReference>
<dbReference type="PROSITE" id="PS50925">
    <property type="entry name" value="BLUF"/>
    <property type="match status" value="1"/>
</dbReference>